<gene>
    <name evidence="3" type="ORF">AGOS_AFL230W</name>
</gene>
<protein>
    <submittedName>
        <fullName evidence="3">AFL230Wp</fullName>
    </submittedName>
</protein>
<evidence type="ECO:0000313" key="3">
    <source>
        <dbReference type="EMBL" id="AAS53144.1"/>
    </source>
</evidence>
<dbReference type="HOGENOM" id="CLU_877092_0_0_1"/>
<dbReference type="STRING" id="284811.Q755P3"/>
<dbReference type="EMBL" id="AE016819">
    <property type="protein sequence ID" value="AAS53144.1"/>
    <property type="molecule type" value="Genomic_DNA"/>
</dbReference>
<reference evidence="3 4" key="1">
    <citation type="journal article" date="2004" name="Science">
        <title>The Ashbya gossypii genome as a tool for mapping the ancient Saccharomyces cerevisiae genome.</title>
        <authorList>
            <person name="Dietrich F.S."/>
            <person name="Voegeli S."/>
            <person name="Brachat S."/>
            <person name="Lerch A."/>
            <person name="Gates K."/>
            <person name="Steiner S."/>
            <person name="Mohr C."/>
            <person name="Pohlmann R."/>
            <person name="Luedi P."/>
            <person name="Choi S."/>
            <person name="Wing R.A."/>
            <person name="Flavier A."/>
            <person name="Gaffney T.D."/>
            <person name="Philippsen P."/>
        </authorList>
    </citation>
    <scope>NUCLEOTIDE SEQUENCE [LARGE SCALE GENOMIC DNA]</scope>
    <source>
        <strain evidence="4">ATCC 10895 / CBS 109.51 / FGSC 9923 / NRRL Y-1056</strain>
    </source>
</reference>
<dbReference type="CDD" id="cd07440">
    <property type="entry name" value="RGS"/>
    <property type="match status" value="1"/>
</dbReference>
<dbReference type="PROSITE" id="PS50132">
    <property type="entry name" value="RGS"/>
    <property type="match status" value="1"/>
</dbReference>
<dbReference type="SUPFAM" id="SSF48097">
    <property type="entry name" value="Regulator of G-protein signaling, RGS"/>
    <property type="match status" value="1"/>
</dbReference>
<dbReference type="Gene3D" id="1.10.167.10">
    <property type="entry name" value="Regulator of G-protein Signalling 4, domain 2"/>
    <property type="match status" value="1"/>
</dbReference>
<dbReference type="PANTHER" id="PTHR10845:SF192">
    <property type="entry name" value="DOUBLE HIT, ISOFORM B"/>
    <property type="match status" value="1"/>
</dbReference>
<organism evidence="3 4">
    <name type="scientific">Eremothecium gossypii (strain ATCC 10895 / CBS 109.51 / FGSC 9923 / NRRL Y-1056)</name>
    <name type="common">Yeast</name>
    <name type="synonym">Ashbya gossypii</name>
    <dbReference type="NCBI Taxonomy" id="284811"/>
    <lineage>
        <taxon>Eukaryota</taxon>
        <taxon>Fungi</taxon>
        <taxon>Dikarya</taxon>
        <taxon>Ascomycota</taxon>
        <taxon>Saccharomycotina</taxon>
        <taxon>Saccharomycetes</taxon>
        <taxon>Saccharomycetales</taxon>
        <taxon>Saccharomycetaceae</taxon>
        <taxon>Eremothecium</taxon>
    </lineage>
</organism>
<name>Q755P3_EREGS</name>
<accession>Q755P3</accession>
<dbReference type="OrthoDB" id="10266999at2759"/>
<dbReference type="OMA" id="RMSECAV"/>
<dbReference type="FunCoup" id="Q755P3">
    <property type="interactions" value="122"/>
</dbReference>
<evidence type="ECO:0000256" key="1">
    <source>
        <dbReference type="SAM" id="MobiDB-lite"/>
    </source>
</evidence>
<feature type="domain" description="RGS" evidence="2">
    <location>
        <begin position="29"/>
        <end position="121"/>
    </location>
</feature>
<dbReference type="InParanoid" id="Q755P3"/>
<dbReference type="SMART" id="SM00315">
    <property type="entry name" value="RGS"/>
    <property type="match status" value="1"/>
</dbReference>
<dbReference type="InterPro" id="IPR036305">
    <property type="entry name" value="RGS_sf"/>
</dbReference>
<dbReference type="AlphaFoldDB" id="Q755P3"/>
<feature type="region of interest" description="Disordered" evidence="1">
    <location>
        <begin position="134"/>
        <end position="174"/>
    </location>
</feature>
<keyword evidence="4" id="KW-1185">Reference proteome</keyword>
<evidence type="ECO:0000313" key="4">
    <source>
        <dbReference type="Proteomes" id="UP000000591"/>
    </source>
</evidence>
<dbReference type="eggNOG" id="KOG3589">
    <property type="taxonomic scope" value="Eukaryota"/>
</dbReference>
<dbReference type="Pfam" id="PF00615">
    <property type="entry name" value="RGS"/>
    <property type="match status" value="1"/>
</dbReference>
<proteinExistence type="predicted"/>
<dbReference type="GeneID" id="4621546"/>
<dbReference type="KEGG" id="ago:AGOS_AFL230W"/>
<sequence length="317" mass="34437">METIPTLQDLLQGRQRDASGHDGASSTLLMFHEFLRRTHCDENLQFVLMTDGFVAEQADPPVDPGVWNQIYDTFIRRDSPKECNFPESIRSVFDDSFQRQVVPQQEHIVRARKHVLKLLEDAYTKFHRQLVEQGKSCGKTRVPRDSASSSSSGRASLSSASAAPANATPGRPLLMSPAESAQALVQPEFAVSDGEDDSIPELISSPTSVDRMWYSRQLAQIPTKRVHTHVLQAPDPAPAAQSALLAPCSPPQAPARSPNEAGIPHAGSAAAAAVASTFHSAHLIASPLHNAKIRGKKQLFSKFKFGRRSSSSGSLSN</sequence>
<evidence type="ECO:0000259" key="2">
    <source>
        <dbReference type="PROSITE" id="PS50132"/>
    </source>
</evidence>
<dbReference type="RefSeq" id="NP_985320.1">
    <property type="nucleotide sequence ID" value="NM_210674.1"/>
</dbReference>
<dbReference type="Proteomes" id="UP000000591">
    <property type="component" value="Chromosome VI"/>
</dbReference>
<dbReference type="InterPro" id="IPR044926">
    <property type="entry name" value="RGS_subdomain_2"/>
</dbReference>
<reference evidence="4" key="2">
    <citation type="journal article" date="2013" name="G3 (Bethesda)">
        <title>Genomes of Ashbya fungi isolated from insects reveal four mating-type loci, numerous translocations, lack of transposons, and distinct gene duplications.</title>
        <authorList>
            <person name="Dietrich F.S."/>
            <person name="Voegeli S."/>
            <person name="Kuo S."/>
            <person name="Philippsen P."/>
        </authorList>
    </citation>
    <scope>GENOME REANNOTATION</scope>
    <source>
        <strain evidence="4">ATCC 10895 / CBS 109.51 / FGSC 9923 / NRRL Y-1056</strain>
    </source>
</reference>
<feature type="compositionally biased region" description="Low complexity" evidence="1">
    <location>
        <begin position="146"/>
        <end position="167"/>
    </location>
</feature>
<dbReference type="PANTHER" id="PTHR10845">
    <property type="entry name" value="REGULATOR OF G PROTEIN SIGNALING"/>
    <property type="match status" value="1"/>
</dbReference>
<dbReference type="InterPro" id="IPR016137">
    <property type="entry name" value="RGS"/>
</dbReference>